<dbReference type="Gene3D" id="1.10.10.10">
    <property type="entry name" value="Winged helix-like DNA-binding domain superfamily/Winged helix DNA-binding domain"/>
    <property type="match status" value="1"/>
</dbReference>
<comment type="similarity">
    <text evidence="1">Belongs to the LysR transcriptional regulatory family.</text>
</comment>
<dbReference type="SUPFAM" id="SSF46785">
    <property type="entry name" value="Winged helix' DNA-binding domain"/>
    <property type="match status" value="1"/>
</dbReference>
<dbReference type="CDD" id="cd05466">
    <property type="entry name" value="PBP2_LTTR_substrate"/>
    <property type="match status" value="1"/>
</dbReference>
<comment type="caution">
    <text evidence="6">The sequence shown here is derived from an EMBL/GenBank/DDBJ whole genome shotgun (WGS) entry which is preliminary data.</text>
</comment>
<protein>
    <submittedName>
        <fullName evidence="6">DNA-binding transcriptional LysR family regulator</fullName>
    </submittedName>
</protein>
<evidence type="ECO:0000313" key="7">
    <source>
        <dbReference type="Proteomes" id="UP000522163"/>
    </source>
</evidence>
<proteinExistence type="inferred from homology"/>
<dbReference type="GeneID" id="85015717"/>
<evidence type="ECO:0000256" key="2">
    <source>
        <dbReference type="ARBA" id="ARBA00023015"/>
    </source>
</evidence>
<dbReference type="Pfam" id="PF00126">
    <property type="entry name" value="HTH_1"/>
    <property type="match status" value="1"/>
</dbReference>
<dbReference type="SUPFAM" id="SSF53850">
    <property type="entry name" value="Periplasmic binding protein-like II"/>
    <property type="match status" value="1"/>
</dbReference>
<dbReference type="RefSeq" id="WP_007157496.1">
    <property type="nucleotide sequence ID" value="NZ_CAUQIH010000083.1"/>
</dbReference>
<dbReference type="PRINTS" id="PR00039">
    <property type="entry name" value="HTHLYSR"/>
</dbReference>
<dbReference type="InterPro" id="IPR005119">
    <property type="entry name" value="LysR_subst-bd"/>
</dbReference>
<evidence type="ECO:0000313" key="6">
    <source>
        <dbReference type="EMBL" id="MBB6042209.1"/>
    </source>
</evidence>
<dbReference type="GO" id="GO:0000976">
    <property type="term" value="F:transcription cis-regulatory region binding"/>
    <property type="evidence" value="ECO:0007669"/>
    <property type="project" value="TreeGrafter"/>
</dbReference>
<dbReference type="PANTHER" id="PTHR30126">
    <property type="entry name" value="HTH-TYPE TRANSCRIPTIONAL REGULATOR"/>
    <property type="match status" value="1"/>
</dbReference>
<evidence type="ECO:0000259" key="5">
    <source>
        <dbReference type="PROSITE" id="PS50931"/>
    </source>
</evidence>
<dbReference type="EMBL" id="JACHHH010000013">
    <property type="protein sequence ID" value="MBB6042209.1"/>
    <property type="molecule type" value="Genomic_DNA"/>
</dbReference>
<dbReference type="PROSITE" id="PS50931">
    <property type="entry name" value="HTH_LYSR"/>
    <property type="match status" value="1"/>
</dbReference>
<dbReference type="InterPro" id="IPR000847">
    <property type="entry name" value="LysR_HTH_N"/>
</dbReference>
<dbReference type="Pfam" id="PF03466">
    <property type="entry name" value="LysR_substrate"/>
    <property type="match status" value="1"/>
</dbReference>
<evidence type="ECO:0000256" key="3">
    <source>
        <dbReference type="ARBA" id="ARBA00023125"/>
    </source>
</evidence>
<keyword evidence="4" id="KW-0804">Transcription</keyword>
<keyword evidence="2" id="KW-0805">Transcription regulation</keyword>
<dbReference type="AlphaFoldDB" id="A0A7W9SHD4"/>
<feature type="domain" description="HTH lysR-type" evidence="5">
    <location>
        <begin position="1"/>
        <end position="58"/>
    </location>
</feature>
<organism evidence="6 7">
    <name type="scientific">Oribacterium sinus</name>
    <dbReference type="NCBI Taxonomy" id="237576"/>
    <lineage>
        <taxon>Bacteria</taxon>
        <taxon>Bacillati</taxon>
        <taxon>Bacillota</taxon>
        <taxon>Clostridia</taxon>
        <taxon>Lachnospirales</taxon>
        <taxon>Lachnospiraceae</taxon>
        <taxon>Oribacterium</taxon>
    </lineage>
</organism>
<reference evidence="6 7" key="1">
    <citation type="submission" date="2020-08" db="EMBL/GenBank/DDBJ databases">
        <title>Genomic Encyclopedia of Type Strains, Phase IV (KMG-IV): sequencing the most valuable type-strain genomes for metagenomic binning, comparative biology and taxonomic classification.</title>
        <authorList>
            <person name="Goeker M."/>
        </authorList>
    </citation>
    <scope>NUCLEOTIDE SEQUENCE [LARGE SCALE GENOMIC DNA]</scope>
    <source>
        <strain evidence="6 7">DSM 17245</strain>
    </source>
</reference>
<dbReference type="GO" id="GO:0003700">
    <property type="term" value="F:DNA-binding transcription factor activity"/>
    <property type="evidence" value="ECO:0007669"/>
    <property type="project" value="InterPro"/>
</dbReference>
<gene>
    <name evidence="6" type="ORF">HNQ46_002205</name>
</gene>
<dbReference type="FunFam" id="1.10.10.10:FF:000001">
    <property type="entry name" value="LysR family transcriptional regulator"/>
    <property type="match status" value="1"/>
</dbReference>
<evidence type="ECO:0000256" key="4">
    <source>
        <dbReference type="ARBA" id="ARBA00023163"/>
    </source>
</evidence>
<dbReference type="Proteomes" id="UP000522163">
    <property type="component" value="Unassembled WGS sequence"/>
</dbReference>
<accession>A0A7W9SHD4</accession>
<dbReference type="PANTHER" id="PTHR30126:SF40">
    <property type="entry name" value="HTH-TYPE TRANSCRIPTIONAL REGULATOR GLTR"/>
    <property type="match status" value="1"/>
</dbReference>
<evidence type="ECO:0000256" key="1">
    <source>
        <dbReference type="ARBA" id="ARBA00009437"/>
    </source>
</evidence>
<name>A0A7W9SHD4_9FIRM</name>
<dbReference type="Gene3D" id="3.40.190.290">
    <property type="match status" value="1"/>
</dbReference>
<keyword evidence="3 6" id="KW-0238">DNA-binding</keyword>
<sequence length="294" mass="34506">MEIRQLHSFIKIVELQSFSKAAEALGYTQAAVTIQIRQLELEFNTRFFDRVGRHVELTPPGRKFLMYANEILRKVDDVHAMLGNAVVKDHRLRVGTLESLLSFKLPKVVSYFYKHYPTVALEIRSGTPKELNEMLDHNQIDLAYYIDQKVYGQNWEKTLEEPESVVFVASTDAKLPKKEEYLLAELLNQPFFLTEKDSNYRYALEQELASRHLGIRPFFETRNPDVIIELIKENQALSFLPRYAVEESLNNGSLRLLKVQDFEMQMYRQLFYHKDKWITEEMKNFIALGELSML</sequence>
<dbReference type="InterPro" id="IPR036390">
    <property type="entry name" value="WH_DNA-bd_sf"/>
</dbReference>
<dbReference type="InterPro" id="IPR036388">
    <property type="entry name" value="WH-like_DNA-bd_sf"/>
</dbReference>